<evidence type="ECO:0000313" key="4">
    <source>
        <dbReference type="Proteomes" id="UP000593892"/>
    </source>
</evidence>
<proteinExistence type="inferred from homology"/>
<dbReference type="AlphaFoldDB" id="A0A7S7SM01"/>
<evidence type="ECO:0000256" key="1">
    <source>
        <dbReference type="ARBA" id="ARBA00006817"/>
    </source>
</evidence>
<dbReference type="EMBL" id="CP063849">
    <property type="protein sequence ID" value="QOY88570.1"/>
    <property type="molecule type" value="Genomic_DNA"/>
</dbReference>
<reference evidence="3 4" key="1">
    <citation type="submission" date="2020-10" db="EMBL/GenBank/DDBJ databases">
        <title>Complete genome sequence of Paludibaculum fermentans P105T, a facultatively anaerobic acidobacterium capable of dissimilatory Fe(III) reduction.</title>
        <authorList>
            <person name="Dedysh S.N."/>
            <person name="Beletsky A.V."/>
            <person name="Kulichevskaya I.S."/>
            <person name="Mardanov A.V."/>
            <person name="Ravin N.V."/>
        </authorList>
    </citation>
    <scope>NUCLEOTIDE SEQUENCE [LARGE SCALE GENOMIC DNA]</scope>
    <source>
        <strain evidence="3 4">P105</strain>
    </source>
</reference>
<sequence length="244" mass="28015">MQPTTESNAVSASVLSFASCDKLWRAWADPELLQQWFCDHAWGEIKVGGDYYWKFADFGVQAHCTVTELIPEVRMTLESPGTTVVFLLGAEGHGSRMTVKQQWHGQQVPEADGRADVRSAWLMSMALMRHYAENYFEQPRQTLLVRRPWTGSFAKVLPYYQDPRELRRWLKVAERPREILTDTGQEVCYRWDPVGGALECKAFRWAGAQELALRVTSWSKDYDLSSVKPQLEESLDHLQSLLIS</sequence>
<dbReference type="Pfam" id="PF08327">
    <property type="entry name" value="AHSA1"/>
    <property type="match status" value="1"/>
</dbReference>
<dbReference type="CDD" id="cd07814">
    <property type="entry name" value="SRPBCC_CalC_Aha1-like"/>
    <property type="match status" value="1"/>
</dbReference>
<name>A0A7S7SM01_PALFE</name>
<keyword evidence="4" id="KW-1185">Reference proteome</keyword>
<dbReference type="RefSeq" id="WP_194450232.1">
    <property type="nucleotide sequence ID" value="NZ_CP063849.1"/>
</dbReference>
<dbReference type="InterPro" id="IPR013538">
    <property type="entry name" value="ASHA1/2-like_C"/>
</dbReference>
<gene>
    <name evidence="3" type="ORF">IRI77_00995</name>
</gene>
<evidence type="ECO:0000259" key="2">
    <source>
        <dbReference type="Pfam" id="PF08327"/>
    </source>
</evidence>
<dbReference type="InterPro" id="IPR023393">
    <property type="entry name" value="START-like_dom_sf"/>
</dbReference>
<accession>A0A7S7SM01</accession>
<dbReference type="Proteomes" id="UP000593892">
    <property type="component" value="Chromosome"/>
</dbReference>
<dbReference type="KEGG" id="pfer:IRI77_00995"/>
<evidence type="ECO:0000313" key="3">
    <source>
        <dbReference type="EMBL" id="QOY88570.1"/>
    </source>
</evidence>
<organism evidence="3 4">
    <name type="scientific">Paludibaculum fermentans</name>
    <dbReference type="NCBI Taxonomy" id="1473598"/>
    <lineage>
        <taxon>Bacteria</taxon>
        <taxon>Pseudomonadati</taxon>
        <taxon>Acidobacteriota</taxon>
        <taxon>Terriglobia</taxon>
        <taxon>Bryobacterales</taxon>
        <taxon>Bryobacteraceae</taxon>
        <taxon>Paludibaculum</taxon>
    </lineage>
</organism>
<feature type="domain" description="Activator of Hsp90 ATPase homologue 1/2-like C-terminal" evidence="2">
    <location>
        <begin position="18"/>
        <end position="131"/>
    </location>
</feature>
<comment type="similarity">
    <text evidence="1">Belongs to the AHA1 family.</text>
</comment>
<protein>
    <submittedName>
        <fullName evidence="3">SRPBCC domain-containing protein</fullName>
    </submittedName>
</protein>
<dbReference type="SUPFAM" id="SSF55961">
    <property type="entry name" value="Bet v1-like"/>
    <property type="match status" value="1"/>
</dbReference>
<dbReference type="Gene3D" id="3.30.530.20">
    <property type="match status" value="1"/>
</dbReference>